<evidence type="ECO:0000313" key="3">
    <source>
        <dbReference type="Proteomes" id="UP000588491"/>
    </source>
</evidence>
<keyword evidence="1" id="KW-0812">Transmembrane</keyword>
<feature type="transmembrane region" description="Helical" evidence="1">
    <location>
        <begin position="124"/>
        <end position="145"/>
    </location>
</feature>
<keyword evidence="1" id="KW-0472">Membrane</keyword>
<feature type="transmembrane region" description="Helical" evidence="1">
    <location>
        <begin position="39"/>
        <end position="62"/>
    </location>
</feature>
<dbReference type="RefSeq" id="WP_169187583.1">
    <property type="nucleotide sequence ID" value="NZ_JABBPK010000001.1"/>
</dbReference>
<keyword evidence="1" id="KW-1133">Transmembrane helix</keyword>
<dbReference type="EMBL" id="JABBPK010000001">
    <property type="protein sequence ID" value="NMO75525.1"/>
    <property type="molecule type" value="Genomic_DNA"/>
</dbReference>
<name>A0A7Y0K501_9BACI</name>
<evidence type="ECO:0000256" key="1">
    <source>
        <dbReference type="SAM" id="Phobius"/>
    </source>
</evidence>
<organism evidence="2 3">
    <name type="scientific">Niallia alba</name>
    <dbReference type="NCBI Taxonomy" id="2729105"/>
    <lineage>
        <taxon>Bacteria</taxon>
        <taxon>Bacillati</taxon>
        <taxon>Bacillota</taxon>
        <taxon>Bacilli</taxon>
        <taxon>Bacillales</taxon>
        <taxon>Bacillaceae</taxon>
        <taxon>Niallia</taxon>
    </lineage>
</organism>
<comment type="caution">
    <text evidence="2">The sequence shown here is derived from an EMBL/GenBank/DDBJ whole genome shotgun (WGS) entry which is preliminary data.</text>
</comment>
<proteinExistence type="predicted"/>
<protein>
    <submittedName>
        <fullName evidence="2">Spore cortex biosynthesis protein YabQ</fullName>
    </submittedName>
</protein>
<dbReference type="Proteomes" id="UP000588491">
    <property type="component" value="Unassembled WGS sequence"/>
</dbReference>
<feature type="transmembrane region" description="Helical" evidence="1">
    <location>
        <begin position="6"/>
        <end position="27"/>
    </location>
</feature>
<sequence>MTLSTQFMTMLAMVSMGLFFGISLDTYQYFLKRPTRKRSIVFIHDILFWILQALLMFYVLFLVNKGEVRVYLVLALLLGFAMYKSLFQALYLRLLKGIISFCIHSYRFLIKIIVNIVYRPIKSIVFFLLSIIIALGKGLMALVSGIIRVLRFIIRILLKPIEWLLSLLWLIMPKKVKLFVERISSKLAGYYFKIKNYLKEWIANRKK</sequence>
<dbReference type="InterPro" id="IPR019074">
    <property type="entry name" value="YabQ"/>
</dbReference>
<dbReference type="NCBIfam" id="TIGR02893">
    <property type="entry name" value="spore_yabQ"/>
    <property type="match status" value="1"/>
</dbReference>
<keyword evidence="3" id="KW-1185">Reference proteome</keyword>
<feature type="transmembrane region" description="Helical" evidence="1">
    <location>
        <begin position="152"/>
        <end position="172"/>
    </location>
</feature>
<feature type="transmembrane region" description="Helical" evidence="1">
    <location>
        <begin position="98"/>
        <end position="118"/>
    </location>
</feature>
<reference evidence="2 3" key="1">
    <citation type="submission" date="2020-04" db="EMBL/GenBank/DDBJ databases">
        <title>Bacillus sp. UniB3 isolated from commercial digestive syrup.</title>
        <authorList>
            <person name="Thorat V."/>
            <person name="Kirdat K."/>
            <person name="Tiwarekar B."/>
            <person name="Yadav A."/>
        </authorList>
    </citation>
    <scope>NUCLEOTIDE SEQUENCE [LARGE SCALE GENOMIC DNA]</scope>
    <source>
        <strain evidence="2 3">UniB3</strain>
    </source>
</reference>
<feature type="transmembrane region" description="Helical" evidence="1">
    <location>
        <begin position="68"/>
        <end position="86"/>
    </location>
</feature>
<gene>
    <name evidence="2" type="primary">yabQ</name>
    <name evidence="2" type="ORF">HHU08_00400</name>
</gene>
<evidence type="ECO:0000313" key="2">
    <source>
        <dbReference type="EMBL" id="NMO75525.1"/>
    </source>
</evidence>
<accession>A0A7Y0K501</accession>
<dbReference type="AlphaFoldDB" id="A0A7Y0K501"/>
<dbReference type="Pfam" id="PF09578">
    <property type="entry name" value="Spore_YabQ"/>
    <property type="match status" value="1"/>
</dbReference>